<evidence type="ECO:0000313" key="2">
    <source>
        <dbReference type="EMBL" id="CAF2071961.1"/>
    </source>
</evidence>
<dbReference type="PROSITE" id="PS00028">
    <property type="entry name" value="ZINC_FINGER_C2H2_1"/>
    <property type="match status" value="1"/>
</dbReference>
<reference evidence="2" key="1">
    <citation type="submission" date="2021-02" db="EMBL/GenBank/DDBJ databases">
        <authorList>
            <person name="Nowell W R."/>
        </authorList>
    </citation>
    <scope>NUCLEOTIDE SEQUENCE</scope>
</reference>
<proteinExistence type="predicted"/>
<evidence type="ECO:0000313" key="3">
    <source>
        <dbReference type="Proteomes" id="UP000663856"/>
    </source>
</evidence>
<dbReference type="InterPro" id="IPR013087">
    <property type="entry name" value="Znf_C2H2_type"/>
</dbReference>
<dbReference type="AlphaFoldDB" id="A0A816RDH3"/>
<protein>
    <recommendedName>
        <fullName evidence="1">C2H2-type domain-containing protein</fullName>
    </recommendedName>
</protein>
<evidence type="ECO:0000259" key="1">
    <source>
        <dbReference type="PROSITE" id="PS00028"/>
    </source>
</evidence>
<name>A0A816RDH3_9BILA</name>
<feature type="domain" description="C2H2-type" evidence="1">
    <location>
        <begin position="34"/>
        <end position="58"/>
    </location>
</feature>
<organism evidence="2 3">
    <name type="scientific">Rotaria magnacalcarata</name>
    <dbReference type="NCBI Taxonomy" id="392030"/>
    <lineage>
        <taxon>Eukaryota</taxon>
        <taxon>Metazoa</taxon>
        <taxon>Spiralia</taxon>
        <taxon>Gnathifera</taxon>
        <taxon>Rotifera</taxon>
        <taxon>Eurotatoria</taxon>
        <taxon>Bdelloidea</taxon>
        <taxon>Philodinida</taxon>
        <taxon>Philodinidae</taxon>
        <taxon>Rotaria</taxon>
    </lineage>
</organism>
<dbReference type="Proteomes" id="UP000663856">
    <property type="component" value="Unassembled WGS sequence"/>
</dbReference>
<dbReference type="EMBL" id="CAJNRF010005558">
    <property type="protein sequence ID" value="CAF2071961.1"/>
    <property type="molecule type" value="Genomic_DNA"/>
</dbReference>
<comment type="caution">
    <text evidence="2">The sequence shown here is derived from an EMBL/GenBank/DDBJ whole genome shotgun (WGS) entry which is preliminary data.</text>
</comment>
<gene>
    <name evidence="2" type="ORF">WKI299_LOCUS14326</name>
</gene>
<sequence length="128" mass="14703">MRLTSPFTIPIQDQEHSLAMNKRNDRTHHQILMCPVNGCTSTFEFNEDLDSHIAANLHKIPPPDPRTSNDIARLHLIDTVRSTNLQSHHDTKKIKQIKHRQLIPYLSRFITKISHPLDGLSVLESTLI</sequence>
<accession>A0A816RDH3</accession>